<sequence length="87" mass="9186">FYSYQLTLIIANQIAKAILGRGLMLATNAGLVRVASVLAGPVGWAISGIWAAIDIAGPAYKVTIPCVIHVAMLRKKLNSLCCNNCEA</sequence>
<evidence type="ECO:0000313" key="1">
    <source>
        <dbReference type="EMBL" id="NMU82567.1"/>
    </source>
</evidence>
<protein>
    <submittedName>
        <fullName evidence="1">Uncharacterized protein</fullName>
    </submittedName>
</protein>
<feature type="non-terminal residue" evidence="1">
    <location>
        <position position="1"/>
    </location>
</feature>
<feature type="non-terminal residue" evidence="1">
    <location>
        <position position="87"/>
    </location>
</feature>
<dbReference type="Proteomes" id="UP000518904">
    <property type="component" value="Unassembled WGS sequence"/>
</dbReference>
<dbReference type="AlphaFoldDB" id="A0A7Y0XBP7"/>
<proteinExistence type="predicted"/>
<dbReference type="EMBL" id="JABCLB010000811">
    <property type="protein sequence ID" value="NMU82567.1"/>
    <property type="molecule type" value="Genomic_DNA"/>
</dbReference>
<organism evidence="1 2">
    <name type="scientific">Vibrio parahaemolyticus</name>
    <dbReference type="NCBI Taxonomy" id="670"/>
    <lineage>
        <taxon>Bacteria</taxon>
        <taxon>Pseudomonadati</taxon>
        <taxon>Pseudomonadota</taxon>
        <taxon>Gammaproteobacteria</taxon>
        <taxon>Vibrionales</taxon>
        <taxon>Vibrionaceae</taxon>
        <taxon>Vibrio</taxon>
    </lineage>
</organism>
<comment type="caution">
    <text evidence="1">The sequence shown here is derived from an EMBL/GenBank/DDBJ whole genome shotgun (WGS) entry which is preliminary data.</text>
</comment>
<name>A0A7Y0XBP7_VIBPH</name>
<evidence type="ECO:0000313" key="2">
    <source>
        <dbReference type="Proteomes" id="UP000518904"/>
    </source>
</evidence>
<accession>A0A7Y0XBP7</accession>
<reference evidence="1 2" key="1">
    <citation type="submission" date="2020-04" db="EMBL/GenBank/DDBJ databases">
        <title>Whole-genome sequencing of Vibrio spp. from China reveals different genetic environments of blaCTX-M-14 among diverse lineages.</title>
        <authorList>
            <person name="Zheng Z."/>
            <person name="Ye L."/>
            <person name="Chen S."/>
        </authorList>
    </citation>
    <scope>NUCLEOTIDE SEQUENCE [LARGE SCALE GENOMIC DNA]</scope>
    <source>
        <strain evidence="1 2">Vb0551</strain>
    </source>
</reference>
<gene>
    <name evidence="1" type="ORF">HKB16_06685</name>
</gene>